<protein>
    <submittedName>
        <fullName evidence="1">Uncharacterized protein</fullName>
    </submittedName>
</protein>
<organism evidence="1 2">
    <name type="scientific">Phocaeicola vulgatus dnLKV7</name>
    <dbReference type="NCBI Taxonomy" id="1235786"/>
    <lineage>
        <taxon>Bacteria</taxon>
        <taxon>Pseudomonadati</taxon>
        <taxon>Bacteroidota</taxon>
        <taxon>Bacteroidia</taxon>
        <taxon>Bacteroidales</taxon>
        <taxon>Bacteroidaceae</taxon>
        <taxon>Phocaeicola</taxon>
    </lineage>
</organism>
<evidence type="ECO:0000313" key="1">
    <source>
        <dbReference type="EMBL" id="EOR99753.1"/>
    </source>
</evidence>
<accession>R9H790</accession>
<evidence type="ECO:0000313" key="2">
    <source>
        <dbReference type="Proteomes" id="UP000014151"/>
    </source>
</evidence>
<comment type="caution">
    <text evidence="1">The sequence shown here is derived from an EMBL/GenBank/DDBJ whole genome shotgun (WGS) entry which is preliminary data.</text>
</comment>
<dbReference type="HOGENOM" id="CLU_3165034_0_0_10"/>
<proteinExistence type="predicted"/>
<name>R9H790_PHOVU</name>
<dbReference type="AlphaFoldDB" id="R9H790"/>
<dbReference type="Proteomes" id="UP000014151">
    <property type="component" value="Unassembled WGS sequence"/>
</dbReference>
<reference evidence="1 2" key="1">
    <citation type="submission" date="2013-04" db="EMBL/GenBank/DDBJ databases">
        <title>The Genome Sequence of Bacteroides vulgatus dnLKV7.</title>
        <authorList>
            <consortium name="The Broad Institute Genomics Platform"/>
            <consortium name="The Broad Institute Genome Sequencing Center for Infectious Disease"/>
            <person name="Earl A."/>
            <person name="Xavier R."/>
            <person name="Kuhn K."/>
            <person name="Stappenbeck T."/>
            <person name="Walker B."/>
            <person name="Young S."/>
            <person name="Zeng Q."/>
            <person name="Gargeya S."/>
            <person name="Fitzgerald M."/>
            <person name="Haas B."/>
            <person name="Abouelleil A."/>
            <person name="Allen A.W."/>
            <person name="Alvarado L."/>
            <person name="Arachchi H.M."/>
            <person name="Berlin A.M."/>
            <person name="Chapman S.B."/>
            <person name="Gainer-Dewar J."/>
            <person name="Goldberg J."/>
            <person name="Griggs A."/>
            <person name="Gujja S."/>
            <person name="Hansen M."/>
            <person name="Howarth C."/>
            <person name="Imamovic A."/>
            <person name="Ireland A."/>
            <person name="Larimer J."/>
            <person name="McCowan C."/>
            <person name="Murphy C."/>
            <person name="Pearson M."/>
            <person name="Poon T.W."/>
            <person name="Priest M."/>
            <person name="Roberts A."/>
            <person name="Saif S."/>
            <person name="Shea T."/>
            <person name="Sisk P."/>
            <person name="Sykes S."/>
            <person name="Wortman J."/>
            <person name="Nusbaum C."/>
            <person name="Birren B."/>
        </authorList>
    </citation>
    <scope>NUCLEOTIDE SEQUENCE [LARGE SCALE GENOMIC DNA]</scope>
    <source>
        <strain evidence="2">dnLKV7</strain>
    </source>
</reference>
<sequence>MEQKSSIKTVPDKEESLLPMRQWTFFIYRGFTIIHYVKTGLQGQQDN</sequence>
<gene>
    <name evidence="1" type="ORF">C800_03168</name>
</gene>
<dbReference type="EMBL" id="ASSN01000023">
    <property type="protein sequence ID" value="EOR99753.1"/>
    <property type="molecule type" value="Genomic_DNA"/>
</dbReference>